<evidence type="ECO:0000256" key="2">
    <source>
        <dbReference type="SAM" id="Coils"/>
    </source>
</evidence>
<dbReference type="CDD" id="cd06257">
    <property type="entry name" value="DnaJ"/>
    <property type="match status" value="1"/>
</dbReference>
<sequence>MITLDSAIGWFLVQAIAVYAVIRLKFGDPLKQPASTAPAQAQAQAQATHALAPKPVANPKKMFQFILLMLAMHDILTFVKQTPTYYDILGVSPAASAAEIKAGYRAASLTHHPDRTGGESEEFLAVARAYDVLRDPDSRRRYDMFGAEVIEKCGPARCATHSDYVNVYLETHFLSKLGIAISCLIPIFTAPKVQSYRSWMICAYVWSLLYSIIWIVRESNPSTIKPNSPEFETDAMWGHYAILVTWIFRIVRHHDGVDRRSTRELLLRSELELQALKQEVAQLRAARGELRLPSEVELLAIQEKLSALPQEGRTRAR</sequence>
<dbReference type="eggNOG" id="KOG0712">
    <property type="taxonomic scope" value="Eukaryota"/>
</dbReference>
<name>A0A0D2X5H9_CAPO3</name>
<dbReference type="Gene3D" id="1.10.287.110">
    <property type="entry name" value="DnaJ domain"/>
    <property type="match status" value="1"/>
</dbReference>
<dbReference type="Proteomes" id="UP000008743">
    <property type="component" value="Unassembled WGS sequence"/>
</dbReference>
<dbReference type="Pfam" id="PF00226">
    <property type="entry name" value="DnaJ"/>
    <property type="match status" value="1"/>
</dbReference>
<evidence type="ECO:0000259" key="4">
    <source>
        <dbReference type="PROSITE" id="PS50076"/>
    </source>
</evidence>
<proteinExistence type="predicted"/>
<organism evidence="5 6">
    <name type="scientific">Capsaspora owczarzaki (strain ATCC 30864)</name>
    <dbReference type="NCBI Taxonomy" id="595528"/>
    <lineage>
        <taxon>Eukaryota</taxon>
        <taxon>Filasterea</taxon>
        <taxon>Capsaspora</taxon>
    </lineage>
</organism>
<dbReference type="PROSITE" id="PS50076">
    <property type="entry name" value="DNAJ_2"/>
    <property type="match status" value="1"/>
</dbReference>
<accession>A0A0D2X5H9</accession>
<keyword evidence="1" id="KW-0143">Chaperone</keyword>
<keyword evidence="3" id="KW-0472">Membrane</keyword>
<dbReference type="PRINTS" id="PR00625">
    <property type="entry name" value="JDOMAIN"/>
</dbReference>
<feature type="transmembrane region" description="Helical" evidence="3">
    <location>
        <begin position="6"/>
        <end position="22"/>
    </location>
</feature>
<dbReference type="SUPFAM" id="SSF46565">
    <property type="entry name" value="Chaperone J-domain"/>
    <property type="match status" value="1"/>
</dbReference>
<reference evidence="6" key="1">
    <citation type="submission" date="2011-02" db="EMBL/GenBank/DDBJ databases">
        <title>The Genome Sequence of Capsaspora owczarzaki ATCC 30864.</title>
        <authorList>
            <person name="Russ C."/>
            <person name="Cuomo C."/>
            <person name="Burger G."/>
            <person name="Gray M.W."/>
            <person name="Holland P.W.H."/>
            <person name="King N."/>
            <person name="Lang F.B.F."/>
            <person name="Roger A.J."/>
            <person name="Ruiz-Trillo I."/>
            <person name="Young S.K."/>
            <person name="Zeng Q."/>
            <person name="Gargeya S."/>
            <person name="Alvarado L."/>
            <person name="Berlin A."/>
            <person name="Chapman S.B."/>
            <person name="Chen Z."/>
            <person name="Freedman E."/>
            <person name="Gellesch M."/>
            <person name="Goldberg J."/>
            <person name="Griggs A."/>
            <person name="Gujja S."/>
            <person name="Heilman E."/>
            <person name="Heiman D."/>
            <person name="Howarth C."/>
            <person name="Mehta T."/>
            <person name="Neiman D."/>
            <person name="Pearson M."/>
            <person name="Roberts A."/>
            <person name="Saif S."/>
            <person name="Shea T."/>
            <person name="Shenoy N."/>
            <person name="Sisk P."/>
            <person name="Stolte C."/>
            <person name="Sykes S."/>
            <person name="White J."/>
            <person name="Yandava C."/>
            <person name="Haas B."/>
            <person name="Nusbaum C."/>
            <person name="Birren B."/>
        </authorList>
    </citation>
    <scope>NUCLEOTIDE SEQUENCE</scope>
    <source>
        <strain evidence="6">ATCC 30864</strain>
    </source>
</reference>
<dbReference type="InterPro" id="IPR001623">
    <property type="entry name" value="DnaJ_domain"/>
</dbReference>
<keyword evidence="3" id="KW-0812">Transmembrane</keyword>
<keyword evidence="2" id="KW-0175">Coiled coil</keyword>
<gene>
    <name evidence="5" type="ORF">CAOG_007925</name>
</gene>
<dbReference type="PANTHER" id="PTHR44360:SF1">
    <property type="entry name" value="DNAJ HOMOLOG SUBFAMILY B MEMBER 9"/>
    <property type="match status" value="1"/>
</dbReference>
<feature type="transmembrane region" description="Helical" evidence="3">
    <location>
        <begin position="198"/>
        <end position="216"/>
    </location>
</feature>
<dbReference type="OrthoDB" id="552049at2759"/>
<dbReference type="PANTHER" id="PTHR44360">
    <property type="entry name" value="DNAJ HOMOLOG SUBFAMILY B MEMBER 9"/>
    <property type="match status" value="1"/>
</dbReference>
<evidence type="ECO:0000256" key="3">
    <source>
        <dbReference type="SAM" id="Phobius"/>
    </source>
</evidence>
<dbReference type="SMART" id="SM00271">
    <property type="entry name" value="DnaJ"/>
    <property type="match status" value="1"/>
</dbReference>
<dbReference type="PhylomeDB" id="A0A0D2X5H9"/>
<dbReference type="AlphaFoldDB" id="A0A0D2X5H9"/>
<dbReference type="GO" id="GO:0051087">
    <property type="term" value="F:protein-folding chaperone binding"/>
    <property type="evidence" value="ECO:0007669"/>
    <property type="project" value="TreeGrafter"/>
</dbReference>
<keyword evidence="3" id="KW-1133">Transmembrane helix</keyword>
<keyword evidence="6" id="KW-1185">Reference proteome</keyword>
<feature type="transmembrane region" description="Helical" evidence="3">
    <location>
        <begin position="236"/>
        <end position="251"/>
    </location>
</feature>
<evidence type="ECO:0000313" key="5">
    <source>
        <dbReference type="EMBL" id="KJE97839.1"/>
    </source>
</evidence>
<feature type="coiled-coil region" evidence="2">
    <location>
        <begin position="259"/>
        <end position="286"/>
    </location>
</feature>
<dbReference type="GO" id="GO:0005783">
    <property type="term" value="C:endoplasmic reticulum"/>
    <property type="evidence" value="ECO:0007669"/>
    <property type="project" value="TreeGrafter"/>
</dbReference>
<evidence type="ECO:0000256" key="1">
    <source>
        <dbReference type="ARBA" id="ARBA00023186"/>
    </source>
</evidence>
<evidence type="ECO:0000313" key="6">
    <source>
        <dbReference type="Proteomes" id="UP000008743"/>
    </source>
</evidence>
<dbReference type="InParanoid" id="A0A0D2X5H9"/>
<dbReference type="EMBL" id="KE346375">
    <property type="protein sequence ID" value="KJE97839.1"/>
    <property type="molecule type" value="Genomic_DNA"/>
</dbReference>
<dbReference type="GO" id="GO:0036503">
    <property type="term" value="P:ERAD pathway"/>
    <property type="evidence" value="ECO:0007669"/>
    <property type="project" value="TreeGrafter"/>
</dbReference>
<dbReference type="InterPro" id="IPR051948">
    <property type="entry name" value="Hsp70_co-chaperone_J-domain"/>
</dbReference>
<dbReference type="InterPro" id="IPR036869">
    <property type="entry name" value="J_dom_sf"/>
</dbReference>
<feature type="domain" description="J" evidence="4">
    <location>
        <begin position="84"/>
        <end position="146"/>
    </location>
</feature>
<dbReference type="GO" id="GO:0051787">
    <property type="term" value="F:misfolded protein binding"/>
    <property type="evidence" value="ECO:0007669"/>
    <property type="project" value="TreeGrafter"/>
</dbReference>
<feature type="transmembrane region" description="Helical" evidence="3">
    <location>
        <begin position="62"/>
        <end position="79"/>
    </location>
</feature>
<dbReference type="STRING" id="595528.A0A0D2X5H9"/>
<protein>
    <recommendedName>
        <fullName evidence="4">J domain-containing protein</fullName>
    </recommendedName>
</protein>